<dbReference type="EMBL" id="KV878342">
    <property type="protein sequence ID" value="OJJ46725.1"/>
    <property type="molecule type" value="Genomic_DNA"/>
</dbReference>
<sequence>MPTSHENNLSETPHLPCNCSDIKCKPVGTTYWYYYLRRSAVKSRDKGSSDIAQGKAPGMSVTMEIRTGYRAALLLARSGAPSSGLVVATAQRPARPTRPLPYPDKPQAPSLQQP</sequence>
<reference evidence="3" key="1">
    <citation type="journal article" date="2017" name="Genome Biol.">
        <title>Comparative genomics reveals high biological diversity and specific adaptations in the industrially and medically important fungal genus Aspergillus.</title>
        <authorList>
            <person name="de Vries R.P."/>
            <person name="Riley R."/>
            <person name="Wiebenga A."/>
            <person name="Aguilar-Osorio G."/>
            <person name="Amillis S."/>
            <person name="Uchima C.A."/>
            <person name="Anderluh G."/>
            <person name="Asadollahi M."/>
            <person name="Askin M."/>
            <person name="Barry K."/>
            <person name="Battaglia E."/>
            <person name="Bayram O."/>
            <person name="Benocci T."/>
            <person name="Braus-Stromeyer S.A."/>
            <person name="Caldana C."/>
            <person name="Canovas D."/>
            <person name="Cerqueira G.C."/>
            <person name="Chen F."/>
            <person name="Chen W."/>
            <person name="Choi C."/>
            <person name="Clum A."/>
            <person name="Dos Santos R.A."/>
            <person name="Damasio A.R."/>
            <person name="Diallinas G."/>
            <person name="Emri T."/>
            <person name="Fekete E."/>
            <person name="Flipphi M."/>
            <person name="Freyberg S."/>
            <person name="Gallo A."/>
            <person name="Gournas C."/>
            <person name="Habgood R."/>
            <person name="Hainaut M."/>
            <person name="Harispe M.L."/>
            <person name="Henrissat B."/>
            <person name="Hilden K.S."/>
            <person name="Hope R."/>
            <person name="Hossain A."/>
            <person name="Karabika E."/>
            <person name="Karaffa L."/>
            <person name="Karanyi Z."/>
            <person name="Krasevec N."/>
            <person name="Kuo A."/>
            <person name="Kusch H."/>
            <person name="LaButti K."/>
            <person name="Lagendijk E.L."/>
            <person name="Lapidus A."/>
            <person name="Levasseur A."/>
            <person name="Lindquist E."/>
            <person name="Lipzen A."/>
            <person name="Logrieco A.F."/>
            <person name="MacCabe A."/>
            <person name="Maekelae M.R."/>
            <person name="Malavazi I."/>
            <person name="Melin P."/>
            <person name="Meyer V."/>
            <person name="Mielnichuk N."/>
            <person name="Miskei M."/>
            <person name="Molnar A.P."/>
            <person name="Mule G."/>
            <person name="Ngan C.Y."/>
            <person name="Orejas M."/>
            <person name="Orosz E."/>
            <person name="Ouedraogo J.P."/>
            <person name="Overkamp K.M."/>
            <person name="Park H.-S."/>
            <person name="Perrone G."/>
            <person name="Piumi F."/>
            <person name="Punt P.J."/>
            <person name="Ram A.F."/>
            <person name="Ramon A."/>
            <person name="Rauscher S."/>
            <person name="Record E."/>
            <person name="Riano-Pachon D.M."/>
            <person name="Robert V."/>
            <person name="Roehrig J."/>
            <person name="Ruller R."/>
            <person name="Salamov A."/>
            <person name="Salih N.S."/>
            <person name="Samson R.A."/>
            <person name="Sandor E."/>
            <person name="Sanguinetti M."/>
            <person name="Schuetze T."/>
            <person name="Sepcic K."/>
            <person name="Shelest E."/>
            <person name="Sherlock G."/>
            <person name="Sophianopoulou V."/>
            <person name="Squina F.M."/>
            <person name="Sun H."/>
            <person name="Susca A."/>
            <person name="Todd R.B."/>
            <person name="Tsang A."/>
            <person name="Unkles S.E."/>
            <person name="van de Wiele N."/>
            <person name="van Rossen-Uffink D."/>
            <person name="Oliveira J.V."/>
            <person name="Vesth T.C."/>
            <person name="Visser J."/>
            <person name="Yu J.-H."/>
            <person name="Zhou M."/>
            <person name="Andersen M.R."/>
            <person name="Archer D.B."/>
            <person name="Baker S.E."/>
            <person name="Benoit I."/>
            <person name="Brakhage A.A."/>
            <person name="Braus G.H."/>
            <person name="Fischer R."/>
            <person name="Frisvad J.C."/>
            <person name="Goldman G.H."/>
            <person name="Houbraken J."/>
            <person name="Oakley B."/>
            <person name="Pocsi I."/>
            <person name="Scazzocchio C."/>
            <person name="Seiboth B."/>
            <person name="vanKuyk P.A."/>
            <person name="Wortman J."/>
            <person name="Dyer P.S."/>
            <person name="Grigoriev I.V."/>
        </authorList>
    </citation>
    <scope>NUCLEOTIDE SEQUENCE [LARGE SCALE GENOMIC DNA]</scope>
    <source>
        <strain evidence="3">CBS 506.65</strain>
    </source>
</reference>
<name>A0A1L9SHP0_9EURO</name>
<dbReference type="GeneID" id="34611324"/>
<keyword evidence="3" id="KW-1185">Reference proteome</keyword>
<accession>A0A1L9SHP0</accession>
<feature type="compositionally biased region" description="Pro residues" evidence="1">
    <location>
        <begin position="96"/>
        <end position="106"/>
    </location>
</feature>
<dbReference type="AlphaFoldDB" id="A0A1L9SHP0"/>
<dbReference type="Proteomes" id="UP000184188">
    <property type="component" value="Unassembled WGS sequence"/>
</dbReference>
<evidence type="ECO:0000256" key="1">
    <source>
        <dbReference type="SAM" id="MobiDB-lite"/>
    </source>
</evidence>
<feature type="region of interest" description="Disordered" evidence="1">
    <location>
        <begin position="79"/>
        <end position="114"/>
    </location>
</feature>
<gene>
    <name evidence="2" type="ORF">ASPZODRAFT_142523</name>
</gene>
<dbReference type="VEuPathDB" id="FungiDB:ASPZODRAFT_142523"/>
<dbReference type="RefSeq" id="XP_022581235.1">
    <property type="nucleotide sequence ID" value="XM_022724859.1"/>
</dbReference>
<evidence type="ECO:0000313" key="3">
    <source>
        <dbReference type="Proteomes" id="UP000184188"/>
    </source>
</evidence>
<proteinExistence type="predicted"/>
<organism evidence="2 3">
    <name type="scientific">Penicilliopsis zonata CBS 506.65</name>
    <dbReference type="NCBI Taxonomy" id="1073090"/>
    <lineage>
        <taxon>Eukaryota</taxon>
        <taxon>Fungi</taxon>
        <taxon>Dikarya</taxon>
        <taxon>Ascomycota</taxon>
        <taxon>Pezizomycotina</taxon>
        <taxon>Eurotiomycetes</taxon>
        <taxon>Eurotiomycetidae</taxon>
        <taxon>Eurotiales</taxon>
        <taxon>Aspergillaceae</taxon>
        <taxon>Penicilliopsis</taxon>
    </lineage>
</organism>
<evidence type="ECO:0000313" key="2">
    <source>
        <dbReference type="EMBL" id="OJJ46725.1"/>
    </source>
</evidence>
<protein>
    <submittedName>
        <fullName evidence="2">Uncharacterized protein</fullName>
    </submittedName>
</protein>